<accession>A0A2N5U3L3</accession>
<feature type="region of interest" description="Disordered" evidence="1">
    <location>
        <begin position="66"/>
        <end position="97"/>
    </location>
</feature>
<reference evidence="2 3" key="1">
    <citation type="submission" date="2017-11" db="EMBL/GenBank/DDBJ databases">
        <title>De novo assembly and phasing of dikaryotic genomes from two isolates of Puccinia coronata f. sp. avenae, the causal agent of oat crown rust.</title>
        <authorList>
            <person name="Miller M.E."/>
            <person name="Zhang Y."/>
            <person name="Omidvar V."/>
            <person name="Sperschneider J."/>
            <person name="Schwessinger B."/>
            <person name="Raley C."/>
            <person name="Palmer J.M."/>
            <person name="Garnica D."/>
            <person name="Upadhyaya N."/>
            <person name="Rathjen J."/>
            <person name="Taylor J.M."/>
            <person name="Park R.F."/>
            <person name="Dodds P.N."/>
            <person name="Hirsch C.D."/>
            <person name="Kianian S.F."/>
            <person name="Figueroa M."/>
        </authorList>
    </citation>
    <scope>NUCLEOTIDE SEQUENCE [LARGE SCALE GENOMIC DNA]</scope>
    <source>
        <strain evidence="2">12SD80</strain>
    </source>
</reference>
<dbReference type="AlphaFoldDB" id="A0A2N5U3L3"/>
<sequence length="97" mass="11398">MGQQSWPAWKELIKQQFGTRPWEKKMRRAFENDYFDPVKHNPHQWCLTAGINRSNTASQAVLNSRVDRGRRHCPTKREPTGDRFVRRPAGPVQPSRN</sequence>
<dbReference type="Proteomes" id="UP000235392">
    <property type="component" value="Unassembled WGS sequence"/>
</dbReference>
<protein>
    <submittedName>
        <fullName evidence="2">Uncharacterized protein</fullName>
    </submittedName>
</protein>
<evidence type="ECO:0000256" key="1">
    <source>
        <dbReference type="SAM" id="MobiDB-lite"/>
    </source>
</evidence>
<gene>
    <name evidence="2" type="ORF">PCASD_16454</name>
</gene>
<proteinExistence type="predicted"/>
<organism evidence="2 3">
    <name type="scientific">Puccinia coronata f. sp. avenae</name>
    <dbReference type="NCBI Taxonomy" id="200324"/>
    <lineage>
        <taxon>Eukaryota</taxon>
        <taxon>Fungi</taxon>
        <taxon>Dikarya</taxon>
        <taxon>Basidiomycota</taxon>
        <taxon>Pucciniomycotina</taxon>
        <taxon>Pucciniomycetes</taxon>
        <taxon>Pucciniales</taxon>
        <taxon>Pucciniaceae</taxon>
        <taxon>Puccinia</taxon>
    </lineage>
</organism>
<name>A0A2N5U3L3_9BASI</name>
<evidence type="ECO:0000313" key="2">
    <source>
        <dbReference type="EMBL" id="PLW32334.1"/>
    </source>
</evidence>
<evidence type="ECO:0000313" key="3">
    <source>
        <dbReference type="Proteomes" id="UP000235392"/>
    </source>
</evidence>
<dbReference type="EMBL" id="PGCI01000245">
    <property type="protein sequence ID" value="PLW32334.1"/>
    <property type="molecule type" value="Genomic_DNA"/>
</dbReference>
<feature type="compositionally biased region" description="Basic and acidic residues" evidence="1">
    <location>
        <begin position="75"/>
        <end position="85"/>
    </location>
</feature>
<comment type="caution">
    <text evidence="2">The sequence shown here is derived from an EMBL/GenBank/DDBJ whole genome shotgun (WGS) entry which is preliminary data.</text>
</comment>